<dbReference type="Gene3D" id="3.30.310.170">
    <property type="entry name" value="Outer membrane protein assembly factor BamC"/>
    <property type="match status" value="1"/>
</dbReference>
<evidence type="ECO:0000313" key="2">
    <source>
        <dbReference type="EMBL" id="WAR42961.1"/>
    </source>
</evidence>
<evidence type="ECO:0000256" key="1">
    <source>
        <dbReference type="SAM" id="MobiDB-lite"/>
    </source>
</evidence>
<gene>
    <name evidence="2" type="primary">bamC</name>
    <name evidence="2" type="ORF">NM686_011155</name>
</gene>
<evidence type="ECO:0000313" key="3">
    <source>
        <dbReference type="Proteomes" id="UP001162780"/>
    </source>
</evidence>
<keyword evidence="3" id="KW-1185">Reference proteome</keyword>
<organism evidence="2 3">
    <name type="scientific">Methylomonas rapida</name>
    <dbReference type="NCBI Taxonomy" id="2963939"/>
    <lineage>
        <taxon>Bacteria</taxon>
        <taxon>Pseudomonadati</taxon>
        <taxon>Pseudomonadota</taxon>
        <taxon>Gammaproteobacteria</taxon>
        <taxon>Methylococcales</taxon>
        <taxon>Methylococcaceae</taxon>
        <taxon>Methylomonas</taxon>
    </lineage>
</organism>
<dbReference type="Pfam" id="PF06804">
    <property type="entry name" value="Lipoprotein_18"/>
    <property type="match status" value="1"/>
</dbReference>
<proteinExistence type="predicted"/>
<dbReference type="PROSITE" id="PS51257">
    <property type="entry name" value="PROKAR_LIPOPROTEIN"/>
    <property type="match status" value="1"/>
</dbReference>
<feature type="compositionally biased region" description="Polar residues" evidence="1">
    <location>
        <begin position="84"/>
        <end position="100"/>
    </location>
</feature>
<dbReference type="Proteomes" id="UP001162780">
    <property type="component" value="Chromosome"/>
</dbReference>
<sequence length="258" mass="28020">MHNPRILRSFAGAVLLLGLSACSTIKSWFPDKERDYQFTSEIPELIVPDDLKNKGLASLAAPSPRASDTASEAASSAADDSVAEQQTETGSADHTTQQAGTADEHAEGVAPVASGASSLQVDQPKTQATRMVGRALSRQKMEIVERNIDKGYFYVKFDPHAIEVKDDSIWDEFTFMFGDDPSQEQEYRITVRQISEQMSEVTIQDSDGKTLSNEVANALLKLITDGINQSVASPAEDMTEEPSEQNAPEEAAPEPSPQ</sequence>
<dbReference type="RefSeq" id="WP_255187943.1">
    <property type="nucleotide sequence ID" value="NZ_CP113517.1"/>
</dbReference>
<protein>
    <submittedName>
        <fullName evidence="2">Outer membrane protein assembly factor BamC</fullName>
    </submittedName>
</protein>
<feature type="region of interest" description="Disordered" evidence="1">
    <location>
        <begin position="59"/>
        <end position="133"/>
    </location>
</feature>
<accession>A0ABY7GEV1</accession>
<dbReference type="InterPro" id="IPR010653">
    <property type="entry name" value="NlpB/DapX"/>
</dbReference>
<feature type="compositionally biased region" description="Low complexity" evidence="1">
    <location>
        <begin position="59"/>
        <end position="80"/>
    </location>
</feature>
<reference evidence="2" key="1">
    <citation type="submission" date="2022-11" db="EMBL/GenBank/DDBJ databases">
        <title>Methylomonas rapida sp. nov., Carotenoid-Producing Obligate Methanotrophs with High Growth Characteristics and Biotechnological Potential.</title>
        <authorList>
            <person name="Tikhonova E.N."/>
            <person name="Suleimanov R.Z."/>
            <person name="Miroshnikov K."/>
            <person name="Oshkin I.Y."/>
            <person name="Belova S.E."/>
            <person name="Danilova O.V."/>
            <person name="Ashikhmin A."/>
            <person name="Konopkin A."/>
            <person name="But S.Y."/>
            <person name="Khmelenina V.N."/>
            <person name="Kuznetsov N."/>
            <person name="Pimenov N.V."/>
            <person name="Dedysh S.N."/>
        </authorList>
    </citation>
    <scope>NUCLEOTIDE SEQUENCE</scope>
    <source>
        <strain evidence="2">MP1</strain>
    </source>
</reference>
<feature type="compositionally biased region" description="Polar residues" evidence="1">
    <location>
        <begin position="115"/>
        <end position="129"/>
    </location>
</feature>
<feature type="region of interest" description="Disordered" evidence="1">
    <location>
        <begin position="230"/>
        <end position="258"/>
    </location>
</feature>
<dbReference type="EMBL" id="CP113517">
    <property type="protein sequence ID" value="WAR42961.1"/>
    <property type="molecule type" value="Genomic_DNA"/>
</dbReference>
<dbReference type="InterPro" id="IPR042268">
    <property type="entry name" value="BamC_C"/>
</dbReference>
<name>A0ABY7GEV1_9GAMM</name>